<accession>A0A451AEZ4</accession>
<keyword evidence="6 11" id="KW-0812">Transmembrane</keyword>
<evidence type="ECO:0000256" key="4">
    <source>
        <dbReference type="ARBA" id="ARBA00022475"/>
    </source>
</evidence>
<dbReference type="InterPro" id="IPR037682">
    <property type="entry name" value="TonB_C"/>
</dbReference>
<evidence type="ECO:0000313" key="14">
    <source>
        <dbReference type="EMBL" id="VFK71150.1"/>
    </source>
</evidence>
<dbReference type="NCBIfam" id="TIGR01352">
    <property type="entry name" value="tonB_Cterm"/>
    <property type="match status" value="1"/>
</dbReference>
<feature type="transmembrane region" description="Helical" evidence="11">
    <location>
        <begin position="69"/>
        <end position="91"/>
    </location>
</feature>
<organism evidence="13">
    <name type="scientific">Candidatus Kentrum sp. UNK</name>
    <dbReference type="NCBI Taxonomy" id="2126344"/>
    <lineage>
        <taxon>Bacteria</taxon>
        <taxon>Pseudomonadati</taxon>
        <taxon>Pseudomonadota</taxon>
        <taxon>Gammaproteobacteria</taxon>
        <taxon>Candidatus Kentrum</taxon>
    </lineage>
</organism>
<dbReference type="PANTHER" id="PTHR33446">
    <property type="entry name" value="PROTEIN TONB-RELATED"/>
    <property type="match status" value="1"/>
</dbReference>
<dbReference type="GO" id="GO:0055085">
    <property type="term" value="P:transmembrane transport"/>
    <property type="evidence" value="ECO:0007669"/>
    <property type="project" value="InterPro"/>
</dbReference>
<evidence type="ECO:0000256" key="6">
    <source>
        <dbReference type="ARBA" id="ARBA00022692"/>
    </source>
</evidence>
<proteinExistence type="inferred from homology"/>
<evidence type="ECO:0000259" key="12">
    <source>
        <dbReference type="PROSITE" id="PS52015"/>
    </source>
</evidence>
<evidence type="ECO:0000256" key="11">
    <source>
        <dbReference type="SAM" id="Phobius"/>
    </source>
</evidence>
<dbReference type="GO" id="GO:0015031">
    <property type="term" value="P:protein transport"/>
    <property type="evidence" value="ECO:0007669"/>
    <property type="project" value="UniProtKB-KW"/>
</dbReference>
<reference evidence="13" key="1">
    <citation type="submission" date="2019-02" db="EMBL/GenBank/DDBJ databases">
        <authorList>
            <person name="Gruber-Vodicka R. H."/>
            <person name="Seah K. B. B."/>
        </authorList>
    </citation>
    <scope>NUCLEOTIDE SEQUENCE</scope>
    <source>
        <strain evidence="14">BECK_BY19</strain>
        <strain evidence="13">BECK_BY8</strain>
    </source>
</reference>
<feature type="region of interest" description="Disordered" evidence="10">
    <location>
        <begin position="171"/>
        <end position="215"/>
    </location>
</feature>
<dbReference type="Gene3D" id="3.30.1150.10">
    <property type="match status" value="1"/>
</dbReference>
<evidence type="ECO:0000256" key="7">
    <source>
        <dbReference type="ARBA" id="ARBA00022927"/>
    </source>
</evidence>
<comment type="similarity">
    <text evidence="2">Belongs to the TonB family.</text>
</comment>
<feature type="region of interest" description="Disordered" evidence="10">
    <location>
        <begin position="116"/>
        <end position="135"/>
    </location>
</feature>
<dbReference type="InterPro" id="IPR006260">
    <property type="entry name" value="TonB/TolA_C"/>
</dbReference>
<evidence type="ECO:0000256" key="5">
    <source>
        <dbReference type="ARBA" id="ARBA00022519"/>
    </source>
</evidence>
<evidence type="ECO:0000256" key="8">
    <source>
        <dbReference type="ARBA" id="ARBA00022989"/>
    </source>
</evidence>
<evidence type="ECO:0000256" key="3">
    <source>
        <dbReference type="ARBA" id="ARBA00022448"/>
    </source>
</evidence>
<keyword evidence="7" id="KW-0653">Protein transport</keyword>
<dbReference type="EMBL" id="CAADGD010000052">
    <property type="protein sequence ID" value="VFK71150.1"/>
    <property type="molecule type" value="Genomic_DNA"/>
</dbReference>
<evidence type="ECO:0000256" key="9">
    <source>
        <dbReference type="ARBA" id="ARBA00023136"/>
    </source>
</evidence>
<protein>
    <submittedName>
        <fullName evidence="13">Protein TonB</fullName>
    </submittedName>
</protein>
<dbReference type="EMBL" id="CAADFZ010000048">
    <property type="protein sequence ID" value="VFK64595.1"/>
    <property type="molecule type" value="Genomic_DNA"/>
</dbReference>
<keyword evidence="9 11" id="KW-0472">Membrane</keyword>
<evidence type="ECO:0000313" key="13">
    <source>
        <dbReference type="EMBL" id="VFK64595.1"/>
    </source>
</evidence>
<name>A0A451AEZ4_9GAMM</name>
<keyword evidence="8 11" id="KW-1133">Transmembrane helix</keyword>
<dbReference type="InterPro" id="IPR051045">
    <property type="entry name" value="TonB-dependent_transducer"/>
</dbReference>
<sequence>MKKRGNGHGIDAISRVLFCLQFRARHVGSKQRLASIVRHKAMVSMSQTTSLQTGANTPLARARVAKRTALTSAMAFSIAIHGGAMAIAAWMPPPVPSLSVASDRTVGVYLVPATKAPPAETHSPLEPAKTQSREREVVKKATFPAPTKKPIEKTPPPQLAAISPSRLLASLRPPARTSPSHKASDKALDKALPEKDIPMPDGARQAPRSSAGGASSLDPEALAWIMARLGKVLVYPRQARRRGWEGEVLVGFELAGSKQIRKIRLTRGSGYPVLDRAAIEALGKLGAIPDRHKGTTYRDIDVTIPVVFRLTR</sequence>
<dbReference type="GO" id="GO:0005886">
    <property type="term" value="C:plasma membrane"/>
    <property type="evidence" value="ECO:0007669"/>
    <property type="project" value="UniProtKB-SubCell"/>
</dbReference>
<dbReference type="Pfam" id="PF03544">
    <property type="entry name" value="TonB_C"/>
    <property type="match status" value="1"/>
</dbReference>
<comment type="subcellular location">
    <subcellularLocation>
        <location evidence="1">Cell inner membrane</location>
        <topology evidence="1">Single-pass membrane protein</topology>
        <orientation evidence="1">Periplasmic side</orientation>
    </subcellularLocation>
</comment>
<keyword evidence="4" id="KW-1003">Cell membrane</keyword>
<feature type="compositionally biased region" description="Basic and acidic residues" evidence="10">
    <location>
        <begin position="182"/>
        <end position="198"/>
    </location>
</feature>
<dbReference type="AlphaFoldDB" id="A0A451AEZ4"/>
<feature type="domain" description="TonB C-terminal" evidence="12">
    <location>
        <begin position="220"/>
        <end position="312"/>
    </location>
</feature>
<keyword evidence="5" id="KW-0997">Cell inner membrane</keyword>
<evidence type="ECO:0000256" key="10">
    <source>
        <dbReference type="SAM" id="MobiDB-lite"/>
    </source>
</evidence>
<keyword evidence="3" id="KW-0813">Transport</keyword>
<evidence type="ECO:0000256" key="1">
    <source>
        <dbReference type="ARBA" id="ARBA00004383"/>
    </source>
</evidence>
<evidence type="ECO:0000256" key="2">
    <source>
        <dbReference type="ARBA" id="ARBA00006555"/>
    </source>
</evidence>
<dbReference type="PROSITE" id="PS52015">
    <property type="entry name" value="TONB_CTD"/>
    <property type="match status" value="1"/>
</dbReference>
<gene>
    <name evidence="13" type="ORF">BECKUNK1418G_GA0071005_104812</name>
    <name evidence="14" type="ORF">BECKUNK1418H_GA0071006_105212</name>
</gene>
<dbReference type="SUPFAM" id="SSF74653">
    <property type="entry name" value="TolA/TonB C-terminal domain"/>
    <property type="match status" value="1"/>
</dbReference>